<gene>
    <name evidence="3" type="ORF">I2501_32665</name>
</gene>
<keyword evidence="4" id="KW-1185">Reference proteome</keyword>
<feature type="compositionally biased region" description="Pro residues" evidence="1">
    <location>
        <begin position="56"/>
        <end position="72"/>
    </location>
</feature>
<dbReference type="Pfam" id="PF01464">
    <property type="entry name" value="SLT"/>
    <property type="match status" value="1"/>
</dbReference>
<evidence type="ECO:0000313" key="4">
    <source>
        <dbReference type="Proteomes" id="UP000657385"/>
    </source>
</evidence>
<dbReference type="Proteomes" id="UP000657385">
    <property type="component" value="Unassembled WGS sequence"/>
</dbReference>
<name>A0A931B7Y7_9ACTN</name>
<feature type="compositionally biased region" description="Low complexity" evidence="1">
    <location>
        <begin position="73"/>
        <end position="82"/>
    </location>
</feature>
<dbReference type="Gene3D" id="1.10.530.10">
    <property type="match status" value="1"/>
</dbReference>
<dbReference type="RefSeq" id="WP_196197933.1">
    <property type="nucleotide sequence ID" value="NZ_JADPRT010000018.1"/>
</dbReference>
<comment type="caution">
    <text evidence="3">The sequence shown here is derived from an EMBL/GenBank/DDBJ whole genome shotgun (WGS) entry which is preliminary data.</text>
</comment>
<dbReference type="InterPro" id="IPR008258">
    <property type="entry name" value="Transglycosylase_SLT_dom_1"/>
</dbReference>
<sequence length="217" mass="22100">MLPRTWTTRINRRQARLALYAGLGTTVVVAGLSTAALAHGGSAQPGPTLHVGSPATPAPTGPQPTEPVPTTPAPAKAAPAKAAPANAAPVKAAPAKPAAVVQAAAKSCGNNLDGWIAEARDILSAHGDKVPSAAAIKARALTESSGNPKAENHWDANEAAYGGTYGLIQTIKPTFAAYSLPGHKDILHPVDSVIAGVRYANDRYGSFEAIAYAKTGY</sequence>
<accession>A0A931B7Y7</accession>
<evidence type="ECO:0000256" key="1">
    <source>
        <dbReference type="SAM" id="MobiDB-lite"/>
    </source>
</evidence>
<dbReference type="EMBL" id="JADPRT010000018">
    <property type="protein sequence ID" value="MBF9072779.1"/>
    <property type="molecule type" value="Genomic_DNA"/>
</dbReference>
<protein>
    <submittedName>
        <fullName evidence="3">Transglycosylase SLT domain-containing protein</fullName>
    </submittedName>
</protein>
<feature type="domain" description="Transglycosylase SLT" evidence="2">
    <location>
        <begin position="135"/>
        <end position="209"/>
    </location>
</feature>
<reference evidence="3" key="1">
    <citation type="submission" date="2020-11" db="EMBL/GenBank/DDBJ databases">
        <title>Isolation and identification of active actinomycetes.</title>
        <authorList>
            <person name="Yu B."/>
        </authorList>
    </citation>
    <scope>NUCLEOTIDE SEQUENCE</scope>
    <source>
        <strain evidence="3">NEAU-YB345</strain>
    </source>
</reference>
<dbReference type="InterPro" id="IPR023346">
    <property type="entry name" value="Lysozyme-like_dom_sf"/>
</dbReference>
<proteinExistence type="predicted"/>
<feature type="region of interest" description="Disordered" evidence="1">
    <location>
        <begin position="41"/>
        <end position="82"/>
    </location>
</feature>
<organism evidence="3 4">
    <name type="scientific">Streptacidiphilus fuscans</name>
    <dbReference type="NCBI Taxonomy" id="2789292"/>
    <lineage>
        <taxon>Bacteria</taxon>
        <taxon>Bacillati</taxon>
        <taxon>Actinomycetota</taxon>
        <taxon>Actinomycetes</taxon>
        <taxon>Kitasatosporales</taxon>
        <taxon>Streptomycetaceae</taxon>
        <taxon>Streptacidiphilus</taxon>
    </lineage>
</organism>
<dbReference type="SUPFAM" id="SSF53955">
    <property type="entry name" value="Lysozyme-like"/>
    <property type="match status" value="1"/>
</dbReference>
<evidence type="ECO:0000313" key="3">
    <source>
        <dbReference type="EMBL" id="MBF9072779.1"/>
    </source>
</evidence>
<dbReference type="AlphaFoldDB" id="A0A931B7Y7"/>
<evidence type="ECO:0000259" key="2">
    <source>
        <dbReference type="Pfam" id="PF01464"/>
    </source>
</evidence>